<organism evidence="3 4">
    <name type="scientific">Ottowia cancrivicina</name>
    <dbReference type="NCBI Taxonomy" id="3040346"/>
    <lineage>
        <taxon>Bacteria</taxon>
        <taxon>Pseudomonadati</taxon>
        <taxon>Pseudomonadota</taxon>
        <taxon>Betaproteobacteria</taxon>
        <taxon>Burkholderiales</taxon>
        <taxon>Comamonadaceae</taxon>
        <taxon>Ottowia</taxon>
    </lineage>
</organism>
<evidence type="ECO:0000313" key="4">
    <source>
        <dbReference type="Proteomes" id="UP001237156"/>
    </source>
</evidence>
<dbReference type="Pfam" id="PF04264">
    <property type="entry name" value="YceI"/>
    <property type="match status" value="1"/>
</dbReference>
<feature type="signal peptide" evidence="1">
    <location>
        <begin position="1"/>
        <end position="22"/>
    </location>
</feature>
<feature type="domain" description="Lipid/polyisoprenoid-binding YceI-like" evidence="2">
    <location>
        <begin position="24"/>
        <end position="188"/>
    </location>
</feature>
<keyword evidence="1" id="KW-0732">Signal</keyword>
<name>A0AAW6RLI7_9BURK</name>
<dbReference type="PANTHER" id="PTHR34406:SF2">
    <property type="entry name" value="PERIPLASMIC PROTEIN"/>
    <property type="match status" value="1"/>
</dbReference>
<keyword evidence="4" id="KW-1185">Reference proteome</keyword>
<gene>
    <name evidence="3" type="ORF">QB898_06825</name>
</gene>
<evidence type="ECO:0000259" key="2">
    <source>
        <dbReference type="SMART" id="SM00867"/>
    </source>
</evidence>
<protein>
    <submittedName>
        <fullName evidence="3">YceI family protein</fullName>
    </submittedName>
</protein>
<dbReference type="InterPro" id="IPR007372">
    <property type="entry name" value="Lipid/polyisoprenoid-bd_YceI"/>
</dbReference>
<dbReference type="Gene3D" id="2.40.128.110">
    <property type="entry name" value="Lipid/polyisoprenoid-binding, YceI-like"/>
    <property type="match status" value="1"/>
</dbReference>
<dbReference type="Proteomes" id="UP001237156">
    <property type="component" value="Unassembled WGS sequence"/>
</dbReference>
<comment type="caution">
    <text evidence="3">The sequence shown here is derived from an EMBL/GenBank/DDBJ whole genome shotgun (WGS) entry which is preliminary data.</text>
</comment>
<reference evidence="3 4" key="1">
    <citation type="submission" date="2023-04" db="EMBL/GenBank/DDBJ databases">
        <title>Ottowia paracancer sp. nov., isolated from human stomach.</title>
        <authorList>
            <person name="Song Y."/>
        </authorList>
    </citation>
    <scope>NUCLEOTIDE SEQUENCE [LARGE SCALE GENOMIC DNA]</scope>
    <source>
        <strain evidence="3 4">10c7w1</strain>
    </source>
</reference>
<dbReference type="RefSeq" id="WP_279524330.1">
    <property type="nucleotide sequence ID" value="NZ_JARVII010000011.1"/>
</dbReference>
<dbReference type="SMART" id="SM00867">
    <property type="entry name" value="YceI"/>
    <property type="match status" value="1"/>
</dbReference>
<dbReference type="EMBL" id="JARVII010000011">
    <property type="protein sequence ID" value="MDG9699431.1"/>
    <property type="molecule type" value="Genomic_DNA"/>
</dbReference>
<feature type="chain" id="PRO_5043420183" evidence="1">
    <location>
        <begin position="23"/>
        <end position="190"/>
    </location>
</feature>
<proteinExistence type="predicted"/>
<dbReference type="SUPFAM" id="SSF101874">
    <property type="entry name" value="YceI-like"/>
    <property type="match status" value="1"/>
</dbReference>
<dbReference type="PANTHER" id="PTHR34406">
    <property type="entry name" value="PROTEIN YCEI"/>
    <property type="match status" value="1"/>
</dbReference>
<dbReference type="InterPro" id="IPR036761">
    <property type="entry name" value="TTHA0802/YceI-like_sf"/>
</dbReference>
<accession>A0AAW6RLI7</accession>
<evidence type="ECO:0000313" key="3">
    <source>
        <dbReference type="EMBL" id="MDG9699431.1"/>
    </source>
</evidence>
<dbReference type="AlphaFoldDB" id="A0AAW6RLI7"/>
<evidence type="ECO:0000256" key="1">
    <source>
        <dbReference type="SAM" id="SignalP"/>
    </source>
</evidence>
<sequence length="190" mass="20678">MRHAFTVLAACAAFAAAAPAQAADYVIDATHTTVFFEISHFGASINRARFDKKEGTVQFDPAAKTGKVNIKIDAASISSGVPPFDKHLKSADLFDVEKYPSITFAADQFTFDGDKVKEVKGQLTLKGKTHPVTLAARQFTCYPNQMVKREVCGGDFETTIDRTLFDLGYGPEQMAGKQVHVVVSVEAVRQ</sequence>